<dbReference type="EMBL" id="JAGFPW010000001">
    <property type="protein sequence ID" value="MBO3793362.1"/>
    <property type="molecule type" value="Genomic_DNA"/>
</dbReference>
<dbReference type="EMBL" id="CP125292">
    <property type="protein sequence ID" value="WHM22535.1"/>
    <property type="molecule type" value="Genomic_DNA"/>
</dbReference>
<dbReference type="Proteomes" id="UP000076442">
    <property type="component" value="Unassembled WGS sequence"/>
</dbReference>
<accession>A0A063XC27</accession>
<reference evidence="2 8" key="2">
    <citation type="submission" date="2015-09" db="EMBL/GenBank/DDBJ databases">
        <title>Spore heat resistance.</title>
        <authorList>
            <person name="Boekhorst J."/>
            <person name="Berendsen E.M."/>
            <person name="Wells-Bennik M.H."/>
            <person name="Kuipers O.P."/>
        </authorList>
    </citation>
    <scope>NUCLEOTIDE SEQUENCE [LARGE SCALE GENOMIC DNA]</scope>
    <source>
        <strain evidence="2 8">B4122</strain>
    </source>
</reference>
<evidence type="ECO:0000313" key="5">
    <source>
        <dbReference type="EMBL" id="WEY86278.1"/>
    </source>
</evidence>
<dbReference type="InterPro" id="IPR058867">
    <property type="entry name" value="YtzJ"/>
</dbReference>
<evidence type="ECO:0000313" key="1">
    <source>
        <dbReference type="EMBL" id="KIU13353.1"/>
    </source>
</evidence>
<dbReference type="RefSeq" id="WP_003229407.1">
    <property type="nucleotide sequence ID" value="NZ_AP024621.1"/>
</dbReference>
<dbReference type="EMBL" id="JXBC01000001">
    <property type="protein sequence ID" value="KIU13353.1"/>
    <property type="molecule type" value="Genomic_DNA"/>
</dbReference>
<dbReference type="Proteomes" id="UP000665181">
    <property type="component" value="Unassembled WGS sequence"/>
</dbReference>
<dbReference type="Proteomes" id="UP001214898">
    <property type="component" value="Chromosome"/>
</dbReference>
<dbReference type="EMBL" id="LJZV01000024">
    <property type="protein sequence ID" value="KZD89480.1"/>
    <property type="molecule type" value="Genomic_DNA"/>
</dbReference>
<protein>
    <submittedName>
        <fullName evidence="1">Uncharacterized protein</fullName>
    </submittedName>
</protein>
<dbReference type="GeneID" id="86872557"/>
<name>A0A063XC27_BACIU</name>
<dbReference type="SMR" id="A0A063XC27"/>
<dbReference type="STRING" id="483913.AN935_14640"/>
<gene>
    <name evidence="3" type="ORF">B4122_3600</name>
    <name evidence="2" type="ORF">B4122_3866</name>
    <name evidence="4" type="ORF">J5227_03305</name>
    <name evidence="5" type="ORF">P5633_09445</name>
    <name evidence="6" type="ORF">QL281_05530</name>
    <name evidence="1" type="ORF">SC09_Contig17orf00588</name>
</gene>
<evidence type="ECO:0000313" key="3">
    <source>
        <dbReference type="EMBL" id="KZD89860.1"/>
    </source>
</evidence>
<dbReference type="OMA" id="TWFIPQE"/>
<sequence length="63" mass="7279">MEVYSDRQLAKDQAARLRQGFSAYAETNSLASLIKKELQSHNLQVYEDLTDFGCWFIPVTDEH</sequence>
<evidence type="ECO:0000313" key="6">
    <source>
        <dbReference type="EMBL" id="WHM22535.1"/>
    </source>
</evidence>
<evidence type="ECO:0000313" key="4">
    <source>
        <dbReference type="EMBL" id="MBO3793362.1"/>
    </source>
</evidence>
<reference evidence="6" key="5">
    <citation type="submission" date="2023-05" db="EMBL/GenBank/DDBJ databases">
        <title>Complete genome sequence of Bacillus subtilis SRCM117797 isolated from Soybean paste.</title>
        <authorList>
            <person name="Abraha H.B."/>
            <person name="Kim K.-P."/>
            <person name="Ryu M.-S."/>
            <person name="Jeong D.-Y."/>
        </authorList>
    </citation>
    <scope>NUCLEOTIDE SEQUENCE</scope>
    <source>
        <strain evidence="6">SRCM117797</strain>
    </source>
</reference>
<organism evidence="1 7">
    <name type="scientific">Bacillus subtilis</name>
    <dbReference type="NCBI Taxonomy" id="1423"/>
    <lineage>
        <taxon>Bacteria</taxon>
        <taxon>Bacillati</taxon>
        <taxon>Bacillota</taxon>
        <taxon>Bacilli</taxon>
        <taxon>Bacillales</taxon>
        <taxon>Bacillaceae</taxon>
        <taxon>Bacillus</taxon>
    </lineage>
</organism>
<proteinExistence type="predicted"/>
<dbReference type="Proteomes" id="UP001229422">
    <property type="component" value="Chromosome"/>
</dbReference>
<reference evidence="5" key="4">
    <citation type="submission" date="2023-03" db="EMBL/GenBank/DDBJ databases">
        <title>Complete genome sequences of 52 Bacillus and Priestia strains isolated from West-African fermentations and 26 reference strains from the DSMZ collection.</title>
        <authorList>
            <person name="Wiedenbein E.S."/>
            <person name="Canoy T.S."/>
            <person name="Hui Y."/>
            <person name="Parkouda C."/>
            <person name="Dawende C."/>
            <person name="Ametefe E."/>
            <person name="Jespersen L."/>
            <person name="Nielsen D.S."/>
        </authorList>
    </citation>
    <scope>NUCLEOTIDE SEQUENCE</scope>
    <source>
        <strain evidence="5">PRO56</strain>
    </source>
</reference>
<reference evidence="4" key="3">
    <citation type="submission" date="2021-03" db="EMBL/GenBank/DDBJ databases">
        <title>Isolation of Bacillus subtilis from fermented food sample.</title>
        <authorList>
            <person name="Lakshmanan V."/>
            <person name="Athira K."/>
            <person name="Rajagopal K."/>
        </authorList>
    </citation>
    <scope>NUCLEOTIDE SEQUENCE</scope>
    <source>
        <strain evidence="4">S1</strain>
    </source>
</reference>
<dbReference type="Proteomes" id="UP000032247">
    <property type="component" value="Unassembled WGS sequence"/>
</dbReference>
<dbReference type="AlphaFoldDB" id="A0A063XC27"/>
<dbReference type="Pfam" id="PF26326">
    <property type="entry name" value="YtzJ"/>
    <property type="match status" value="1"/>
</dbReference>
<dbReference type="EMBL" id="CP120576">
    <property type="protein sequence ID" value="WEY86278.1"/>
    <property type="molecule type" value="Genomic_DNA"/>
</dbReference>
<evidence type="ECO:0000313" key="7">
    <source>
        <dbReference type="Proteomes" id="UP000032247"/>
    </source>
</evidence>
<evidence type="ECO:0000313" key="2">
    <source>
        <dbReference type="EMBL" id="KZD89480.1"/>
    </source>
</evidence>
<dbReference type="PATRIC" id="fig|1423.134.peg.3834"/>
<reference evidence="1 7" key="1">
    <citation type="submission" date="2014-12" db="EMBL/GenBank/DDBJ databases">
        <title>Comparative genome analysis of Bacillus coagulans HM-08, Clostridium butyricum HM-68, Bacillus subtilis HM-66 and Bacillus licheniformis BL-09.</title>
        <authorList>
            <person name="Zhang H."/>
        </authorList>
    </citation>
    <scope>NUCLEOTIDE SEQUENCE [LARGE SCALE GENOMIC DNA]</scope>
    <source>
        <strain evidence="1 7">HM-66</strain>
    </source>
</reference>
<evidence type="ECO:0000313" key="8">
    <source>
        <dbReference type="Proteomes" id="UP000076442"/>
    </source>
</evidence>
<dbReference type="EMBL" id="LJZV01000021">
    <property type="protein sequence ID" value="KZD89860.1"/>
    <property type="molecule type" value="Genomic_DNA"/>
</dbReference>